<comment type="caution">
    <text evidence="1">The sequence shown here is derived from an EMBL/GenBank/DDBJ whole genome shotgun (WGS) entry which is preliminary data.</text>
</comment>
<dbReference type="AlphaFoldDB" id="A0A5D5AIW8"/>
<reference evidence="1 2" key="1">
    <citation type="submission" date="2019-08" db="EMBL/GenBank/DDBJ databases">
        <title>Archaea genome.</title>
        <authorList>
            <person name="Kajale S."/>
            <person name="Shouche Y."/>
            <person name="Deshpande N."/>
            <person name="Sharma A."/>
        </authorList>
    </citation>
    <scope>NUCLEOTIDE SEQUENCE [LARGE SCALE GENOMIC DNA]</scope>
    <source>
        <strain evidence="1 2">ESP3B_9</strain>
    </source>
</reference>
<accession>A0A5D5AIW8</accession>
<dbReference type="EMBL" id="VTAW01000028">
    <property type="protein sequence ID" value="TYT60873.1"/>
    <property type="molecule type" value="Genomic_DNA"/>
</dbReference>
<keyword evidence="2" id="KW-1185">Reference proteome</keyword>
<evidence type="ECO:0000313" key="1">
    <source>
        <dbReference type="EMBL" id="TYT60873.1"/>
    </source>
</evidence>
<organism evidence="1 2">
    <name type="scientific">Natrialba swarupiae</name>
    <dbReference type="NCBI Taxonomy" id="2448032"/>
    <lineage>
        <taxon>Archaea</taxon>
        <taxon>Methanobacteriati</taxon>
        <taxon>Methanobacteriota</taxon>
        <taxon>Stenosarchaea group</taxon>
        <taxon>Halobacteria</taxon>
        <taxon>Halobacteriales</taxon>
        <taxon>Natrialbaceae</taxon>
        <taxon>Natrialba</taxon>
    </lineage>
</organism>
<protein>
    <submittedName>
        <fullName evidence="1">Uncharacterized protein</fullName>
    </submittedName>
</protein>
<proteinExistence type="predicted"/>
<gene>
    <name evidence="1" type="ORF">FYC77_16740</name>
</gene>
<name>A0A5D5AIW8_9EURY</name>
<dbReference type="Proteomes" id="UP000324104">
    <property type="component" value="Unassembled WGS sequence"/>
</dbReference>
<evidence type="ECO:0000313" key="2">
    <source>
        <dbReference type="Proteomes" id="UP000324104"/>
    </source>
</evidence>
<dbReference type="RefSeq" id="WP_149082640.1">
    <property type="nucleotide sequence ID" value="NZ_VTAW01000028.1"/>
</dbReference>
<sequence length="72" mass="7916">MCKLSDNAGAADEQLETAEACQFHFGGELPALAVRLPDRRRINVDLANGEIYIEGMDVEYIDQHEFFAGDAG</sequence>